<dbReference type="Gene3D" id="3.50.30.30">
    <property type="match status" value="1"/>
</dbReference>
<dbReference type="Proteomes" id="UP000288216">
    <property type="component" value="Unassembled WGS sequence"/>
</dbReference>
<accession>A0A401QLV4</accession>
<gene>
    <name evidence="4" type="ORF">scyTo_0027044</name>
</gene>
<comment type="caution">
    <text evidence="4">The sequence shown here is derived from an EMBL/GenBank/DDBJ whole genome shotgun (WGS) entry which is preliminary data.</text>
</comment>
<evidence type="ECO:0000256" key="2">
    <source>
        <dbReference type="SAM" id="SignalP"/>
    </source>
</evidence>
<evidence type="ECO:0000256" key="1">
    <source>
        <dbReference type="SAM" id="MobiDB-lite"/>
    </source>
</evidence>
<dbReference type="OrthoDB" id="5357315at2759"/>
<reference evidence="4 5" key="1">
    <citation type="journal article" date="2018" name="Nat. Ecol. Evol.">
        <title>Shark genomes provide insights into elasmobranch evolution and the origin of vertebrates.</title>
        <authorList>
            <person name="Hara Y"/>
            <person name="Yamaguchi K"/>
            <person name="Onimaru K"/>
            <person name="Kadota M"/>
            <person name="Koyanagi M"/>
            <person name="Keeley SD"/>
            <person name="Tatsumi K"/>
            <person name="Tanaka K"/>
            <person name="Motone F"/>
            <person name="Kageyama Y"/>
            <person name="Nozu R"/>
            <person name="Adachi N"/>
            <person name="Nishimura O"/>
            <person name="Nakagawa R"/>
            <person name="Tanegashima C"/>
            <person name="Kiyatake I"/>
            <person name="Matsumoto R"/>
            <person name="Murakumo K"/>
            <person name="Nishida K"/>
            <person name="Terakita A"/>
            <person name="Kuratani S"/>
            <person name="Sato K"/>
            <person name="Hyodo S Kuraku.S."/>
        </authorList>
    </citation>
    <scope>NUCLEOTIDE SEQUENCE [LARGE SCALE GENOMIC DNA]</scope>
</reference>
<organism evidence="4 5">
    <name type="scientific">Scyliorhinus torazame</name>
    <name type="common">Cloudy catshark</name>
    <name type="synonym">Catulus torazame</name>
    <dbReference type="NCBI Taxonomy" id="75743"/>
    <lineage>
        <taxon>Eukaryota</taxon>
        <taxon>Metazoa</taxon>
        <taxon>Chordata</taxon>
        <taxon>Craniata</taxon>
        <taxon>Vertebrata</taxon>
        <taxon>Chondrichthyes</taxon>
        <taxon>Elasmobranchii</taxon>
        <taxon>Galeomorphii</taxon>
        <taxon>Galeoidea</taxon>
        <taxon>Carcharhiniformes</taxon>
        <taxon>Scyliorhinidae</taxon>
        <taxon>Scyliorhinus</taxon>
    </lineage>
</organism>
<name>A0A401QLV4_SCYTO</name>
<dbReference type="SUPFAM" id="SSF52025">
    <property type="entry name" value="PA domain"/>
    <property type="match status" value="1"/>
</dbReference>
<evidence type="ECO:0000259" key="3">
    <source>
        <dbReference type="Pfam" id="PF02225"/>
    </source>
</evidence>
<feature type="domain" description="PA" evidence="3">
    <location>
        <begin position="107"/>
        <end position="164"/>
    </location>
</feature>
<dbReference type="Pfam" id="PF02225">
    <property type="entry name" value="PA"/>
    <property type="match status" value="1"/>
</dbReference>
<protein>
    <recommendedName>
        <fullName evidence="3">PA domain-containing protein</fullName>
    </recommendedName>
</protein>
<keyword evidence="2" id="KW-0732">Signal</keyword>
<dbReference type="AlphaFoldDB" id="A0A401QLV4"/>
<feature type="compositionally biased region" description="Basic and acidic residues" evidence="1">
    <location>
        <begin position="79"/>
        <end position="94"/>
    </location>
</feature>
<feature type="signal peptide" evidence="2">
    <location>
        <begin position="1"/>
        <end position="42"/>
    </location>
</feature>
<dbReference type="InterPro" id="IPR003137">
    <property type="entry name" value="PA_domain"/>
</dbReference>
<dbReference type="EMBL" id="BFAA01276102">
    <property type="protein sequence ID" value="GCB86364.1"/>
    <property type="molecule type" value="Genomic_DNA"/>
</dbReference>
<dbReference type="STRING" id="75743.A0A401QLV4"/>
<feature type="non-terminal residue" evidence="4">
    <location>
        <position position="173"/>
    </location>
</feature>
<feature type="chain" id="PRO_5019019569" description="PA domain-containing protein" evidence="2">
    <location>
        <begin position="43"/>
        <end position="173"/>
    </location>
</feature>
<evidence type="ECO:0000313" key="5">
    <source>
        <dbReference type="Proteomes" id="UP000288216"/>
    </source>
</evidence>
<keyword evidence="5" id="KW-1185">Reference proteome</keyword>
<evidence type="ECO:0000313" key="4">
    <source>
        <dbReference type="EMBL" id="GCB86364.1"/>
    </source>
</evidence>
<proteinExistence type="predicted"/>
<dbReference type="InterPro" id="IPR046450">
    <property type="entry name" value="PA_dom_sf"/>
</dbReference>
<sequence>MRRLNACWRMRRASRAGPPPLVPAAYSAAYLLLLLFPAGGRAQTELPDHDSVKGELVVAAVKVSYVDRASGQRVPVPGRGEDGRYGRESPKEGVEGGTVLVPAWVPGTQRNLQGCDPHTRFAVPPDTRRWIALLNRGNCTFKQKILRAAAQKAAAVVIYHNVSDEKPITMSHK</sequence>
<feature type="region of interest" description="Disordered" evidence="1">
    <location>
        <begin position="72"/>
        <end position="94"/>
    </location>
</feature>